<dbReference type="Proteomes" id="UP001589532">
    <property type="component" value="Unassembled WGS sequence"/>
</dbReference>
<dbReference type="RefSeq" id="WP_344985637.1">
    <property type="nucleotide sequence ID" value="NZ_BAAAXV010000001.1"/>
</dbReference>
<organism evidence="1 2">
    <name type="scientific">Nonomuraea helvata</name>
    <dbReference type="NCBI Taxonomy" id="37484"/>
    <lineage>
        <taxon>Bacteria</taxon>
        <taxon>Bacillati</taxon>
        <taxon>Actinomycetota</taxon>
        <taxon>Actinomycetes</taxon>
        <taxon>Streptosporangiales</taxon>
        <taxon>Streptosporangiaceae</taxon>
        <taxon>Nonomuraea</taxon>
    </lineage>
</organism>
<sequence>MEIKDHQSGAIKPTKIGAAQEPRPVVVLVVLGHRHRLTPGSARFRIDHVAWRRVLTSKAKGNL</sequence>
<proteinExistence type="predicted"/>
<evidence type="ECO:0000313" key="2">
    <source>
        <dbReference type="Proteomes" id="UP001589532"/>
    </source>
</evidence>
<comment type="caution">
    <text evidence="1">The sequence shown here is derived from an EMBL/GenBank/DDBJ whole genome shotgun (WGS) entry which is preliminary data.</text>
</comment>
<keyword evidence="2" id="KW-1185">Reference proteome</keyword>
<protein>
    <submittedName>
        <fullName evidence="1">Uncharacterized protein</fullName>
    </submittedName>
</protein>
<accession>A0ABV5RY44</accession>
<name>A0ABV5RY44_9ACTN</name>
<reference evidence="1 2" key="1">
    <citation type="submission" date="2024-09" db="EMBL/GenBank/DDBJ databases">
        <authorList>
            <person name="Sun Q."/>
            <person name="Mori K."/>
        </authorList>
    </citation>
    <scope>NUCLEOTIDE SEQUENCE [LARGE SCALE GENOMIC DNA]</scope>
    <source>
        <strain evidence="1 2">JCM 3143</strain>
    </source>
</reference>
<gene>
    <name evidence="1" type="ORF">ACFFSA_14830</name>
</gene>
<dbReference type="EMBL" id="JBHMBW010000012">
    <property type="protein sequence ID" value="MFB9624359.1"/>
    <property type="molecule type" value="Genomic_DNA"/>
</dbReference>
<evidence type="ECO:0000313" key="1">
    <source>
        <dbReference type="EMBL" id="MFB9624359.1"/>
    </source>
</evidence>